<organism evidence="5 6">
    <name type="scientific">Pararge aegeria aegeria</name>
    <dbReference type="NCBI Taxonomy" id="348720"/>
    <lineage>
        <taxon>Eukaryota</taxon>
        <taxon>Metazoa</taxon>
        <taxon>Ecdysozoa</taxon>
        <taxon>Arthropoda</taxon>
        <taxon>Hexapoda</taxon>
        <taxon>Insecta</taxon>
        <taxon>Pterygota</taxon>
        <taxon>Neoptera</taxon>
        <taxon>Endopterygota</taxon>
        <taxon>Lepidoptera</taxon>
        <taxon>Glossata</taxon>
        <taxon>Ditrysia</taxon>
        <taxon>Papilionoidea</taxon>
        <taxon>Nymphalidae</taxon>
        <taxon>Satyrinae</taxon>
        <taxon>Satyrini</taxon>
        <taxon>Parargina</taxon>
        <taxon>Pararge</taxon>
    </lineage>
</organism>
<dbReference type="SUPFAM" id="SSF49899">
    <property type="entry name" value="Concanavalin A-like lectins/glucanases"/>
    <property type="match status" value="2"/>
</dbReference>
<feature type="compositionally biased region" description="Low complexity" evidence="1">
    <location>
        <begin position="448"/>
        <end position="459"/>
    </location>
</feature>
<feature type="region of interest" description="Disordered" evidence="1">
    <location>
        <begin position="408"/>
        <end position="459"/>
    </location>
</feature>
<keyword evidence="2" id="KW-0472">Membrane</keyword>
<evidence type="ECO:0000256" key="3">
    <source>
        <dbReference type="SAM" id="SignalP"/>
    </source>
</evidence>
<keyword evidence="2" id="KW-1133">Transmembrane helix</keyword>
<keyword evidence="2" id="KW-0812">Transmembrane</keyword>
<dbReference type="Pfam" id="PF00629">
    <property type="entry name" value="MAM"/>
    <property type="match status" value="2"/>
</dbReference>
<feature type="transmembrane region" description="Helical" evidence="2">
    <location>
        <begin position="487"/>
        <end position="509"/>
    </location>
</feature>
<feature type="domain" description="MAM" evidence="4">
    <location>
        <begin position="255"/>
        <end position="410"/>
    </location>
</feature>
<dbReference type="Gene3D" id="2.60.120.200">
    <property type="match status" value="2"/>
</dbReference>
<dbReference type="SMART" id="SM00137">
    <property type="entry name" value="MAM"/>
    <property type="match status" value="1"/>
</dbReference>
<dbReference type="InterPro" id="IPR000998">
    <property type="entry name" value="MAM_dom"/>
</dbReference>
<evidence type="ECO:0000256" key="2">
    <source>
        <dbReference type="SAM" id="Phobius"/>
    </source>
</evidence>
<feature type="compositionally biased region" description="Low complexity" evidence="1">
    <location>
        <begin position="409"/>
        <end position="441"/>
    </location>
</feature>
<protein>
    <submittedName>
        <fullName evidence="5">Jg8765 protein</fullName>
    </submittedName>
</protein>
<dbReference type="PROSITE" id="PS50060">
    <property type="entry name" value="MAM_2"/>
    <property type="match status" value="2"/>
</dbReference>
<evidence type="ECO:0000313" key="5">
    <source>
        <dbReference type="EMBL" id="CAH2243705.1"/>
    </source>
</evidence>
<dbReference type="InterPro" id="IPR013320">
    <property type="entry name" value="ConA-like_dom_sf"/>
</dbReference>
<comment type="caution">
    <text evidence="5">The sequence shown here is derived from an EMBL/GenBank/DDBJ whole genome shotgun (WGS) entry which is preliminary data.</text>
</comment>
<dbReference type="AlphaFoldDB" id="A0A8S4S1E6"/>
<dbReference type="GO" id="GO:0016020">
    <property type="term" value="C:membrane"/>
    <property type="evidence" value="ECO:0007669"/>
    <property type="project" value="InterPro"/>
</dbReference>
<dbReference type="Proteomes" id="UP000838756">
    <property type="component" value="Unassembled WGS sequence"/>
</dbReference>
<accession>A0A8S4S1E6</accession>
<keyword evidence="3" id="KW-0732">Signal</keyword>
<dbReference type="EMBL" id="CAKXAJ010025764">
    <property type="protein sequence ID" value="CAH2243705.1"/>
    <property type="molecule type" value="Genomic_DNA"/>
</dbReference>
<name>A0A8S4S1E6_9NEOP</name>
<feature type="signal peptide" evidence="3">
    <location>
        <begin position="1"/>
        <end position="18"/>
    </location>
</feature>
<evidence type="ECO:0000313" key="6">
    <source>
        <dbReference type="Proteomes" id="UP000838756"/>
    </source>
</evidence>
<proteinExistence type="predicted"/>
<sequence length="556" mass="63439">MFVNCLMYFMFFFGSLSANNDFMSCTFGINELCGWKNDPGASDKWYINVGSYSWTRGYYLNKYFDGPRTPGIRSIRLISPLYNRKLESDACFCFSYNIEFRDSLRYHDKGTKIRVYQKPDYLALEEFVKSSEEVKKKYQLFEIWGDLGKMKWFNSVSTLKNFNSDFQIIIEGVTGSIRILMKIDDVALLRGSKCYAAKIAATTPAWLYLYETSTTSTTFVPSTTISTTTPTTPTTQTSKTTTTTTQRSFGVNDTLSCAFLNGDFCGWKNDLGAIDRWLSKDNYIYFDEPSWLGNSSVRLISPTYRSVLNSNGCFFFSYKMYTKSHSRSTVIRIYQKPDYVALEDLVEYSDEAKLDYIIYEILGDYWYDNISTLRKYDHKFQIIIEGIFGQDRMFMAIDDVSILQGSDCPKTTTTTTSTPTTPTTIETTDANTTTPMLATTQRQREETTTTTKTSTSTTPTINSTTTILILTTTQRQREDNNVDGVDLPTIAITLAVILVLVILVTVLTWKRSRTDSSNALWTYIMRKYGRRNNSEDTKAPGVEYSTKNAEVEISCN</sequence>
<feature type="domain" description="MAM" evidence="4">
    <location>
        <begin position="23"/>
        <end position="196"/>
    </location>
</feature>
<gene>
    <name evidence="5" type="primary">jg8765</name>
    <name evidence="5" type="ORF">PAEG_LOCUS19804</name>
</gene>
<keyword evidence="6" id="KW-1185">Reference proteome</keyword>
<feature type="region of interest" description="Disordered" evidence="1">
    <location>
        <begin position="224"/>
        <end position="243"/>
    </location>
</feature>
<evidence type="ECO:0000259" key="4">
    <source>
        <dbReference type="PROSITE" id="PS50060"/>
    </source>
</evidence>
<dbReference type="PANTHER" id="PTHR23282:SF101">
    <property type="entry name" value="MAM DOMAIN-CONTAINING PROTEIN"/>
    <property type="match status" value="1"/>
</dbReference>
<dbReference type="PANTHER" id="PTHR23282">
    <property type="entry name" value="APICAL ENDOSOMAL GLYCOPROTEIN PRECURSOR"/>
    <property type="match status" value="1"/>
</dbReference>
<dbReference type="InterPro" id="IPR051560">
    <property type="entry name" value="MAM_domain-containing"/>
</dbReference>
<dbReference type="OrthoDB" id="6107927at2759"/>
<feature type="chain" id="PRO_5035945195" evidence="3">
    <location>
        <begin position="19"/>
        <end position="556"/>
    </location>
</feature>
<reference evidence="5" key="1">
    <citation type="submission" date="2022-03" db="EMBL/GenBank/DDBJ databases">
        <authorList>
            <person name="Lindestad O."/>
        </authorList>
    </citation>
    <scope>NUCLEOTIDE SEQUENCE</scope>
</reference>
<evidence type="ECO:0000256" key="1">
    <source>
        <dbReference type="SAM" id="MobiDB-lite"/>
    </source>
</evidence>